<accession>A0ABY2XKD1</accession>
<reference evidence="1 2" key="1">
    <citation type="submission" date="2019-05" db="EMBL/GenBank/DDBJ databases">
        <title>Genome of Alcanivorax gelatiniphagus, an oil degrading marine bacteria.</title>
        <authorList>
            <person name="Kwon K.K."/>
        </authorList>
    </citation>
    <scope>NUCLEOTIDE SEQUENCE [LARGE SCALE GENOMIC DNA]</scope>
    <source>
        <strain evidence="1 2">MEBiC 08158</strain>
    </source>
</reference>
<proteinExistence type="predicted"/>
<protein>
    <recommendedName>
        <fullName evidence="3">Lipoprotein</fullName>
    </recommendedName>
</protein>
<keyword evidence="2" id="KW-1185">Reference proteome</keyword>
<dbReference type="EMBL" id="VCQT01000040">
    <property type="protein sequence ID" value="TMW11676.1"/>
    <property type="molecule type" value="Genomic_DNA"/>
</dbReference>
<evidence type="ECO:0008006" key="3">
    <source>
        <dbReference type="Google" id="ProtNLM"/>
    </source>
</evidence>
<evidence type="ECO:0000313" key="1">
    <source>
        <dbReference type="EMBL" id="TMW11676.1"/>
    </source>
</evidence>
<dbReference type="PROSITE" id="PS51257">
    <property type="entry name" value="PROKAR_LIPOPROTEIN"/>
    <property type="match status" value="1"/>
</dbReference>
<evidence type="ECO:0000313" key="2">
    <source>
        <dbReference type="Proteomes" id="UP000739180"/>
    </source>
</evidence>
<gene>
    <name evidence="1" type="ORF">FGS76_13955</name>
</gene>
<name>A0ABY2XKD1_9GAMM</name>
<dbReference type="RefSeq" id="WP_138773274.1">
    <property type="nucleotide sequence ID" value="NZ_JBHSSX010000127.1"/>
</dbReference>
<dbReference type="Proteomes" id="UP000739180">
    <property type="component" value="Unassembled WGS sequence"/>
</dbReference>
<comment type="caution">
    <text evidence="1">The sequence shown here is derived from an EMBL/GenBank/DDBJ whole genome shotgun (WGS) entry which is preliminary data.</text>
</comment>
<organism evidence="1 2">
    <name type="scientific">Alloalcanivorax gelatiniphagus</name>
    <dbReference type="NCBI Taxonomy" id="1194167"/>
    <lineage>
        <taxon>Bacteria</taxon>
        <taxon>Pseudomonadati</taxon>
        <taxon>Pseudomonadota</taxon>
        <taxon>Gammaproteobacteria</taxon>
        <taxon>Oceanospirillales</taxon>
        <taxon>Alcanivoracaceae</taxon>
        <taxon>Alloalcanivorax</taxon>
    </lineage>
</organism>
<sequence>MRGVTATLMLTALAGLSGCDAPSASGGGGYSTAVQSGAPEGRYENVEYGIAVDYSKDQVTRVDGPAKGYFEEGGWRVGVGPDQPGHALLVLRLKDSNEIRAGELRLGASRDPEVLAGCTEPDPWARPDSVGEASLDGVAFTTFQGGDAAMNHSRRVHAWRALHDGACYAIDLVVQGSNGQVYDPPREAPFSETRAFNDLSALLEGVHFFDRTTRY</sequence>